<sequence>MLDDIDKLKLKRICDDCVGEPFLKDLIQKTGKKRKCAYCKISAPTISVGELAERVDGAFDRHYRRTSTEPDGYQWMAMKDPESNYDWERDGEPVIWAIVNAAVISEKAATDVQEILSEEHGSSPSDYTGEEEPYDSDSHYEEISVDDYAWQEEWRNFEHSLKTESRYFSQTGLAHLKSVFAGLDALKTSNGQALIVDAGPGTPFEAFYRARYFESGSKLKEAMKRPDRNIGPPPTELAAAGRMNARGISVFYGAGNAETARAEIRPPVGSRVIVAKFKVMRTLKLLDLRSFLHVHEAGSIFDETLARRTGRAVFLRSLVFKMTMPVMPSDEATSYLPTQAIADFLASNMEPELDGILFPSVQVAGAGLNVVLFHKASRVAGISLPKDTKLIASQGHTTEEGYEADYTVFEEVPKRDEPEEQKAQTLWEPIGIISPEYAYGGDTRMTSLDVDLGSVEVHEIKSVSFVADVEAVTRHRIERRFQKVTKQVDEEIIDF</sequence>
<organism evidence="3 4">
    <name type="scientific">Enhydrobacter aerosaccus</name>
    <dbReference type="NCBI Taxonomy" id="225324"/>
    <lineage>
        <taxon>Bacteria</taxon>
        <taxon>Pseudomonadati</taxon>
        <taxon>Pseudomonadota</taxon>
        <taxon>Alphaproteobacteria</taxon>
        <taxon>Hyphomicrobiales</taxon>
        <taxon>Enhydrobacter</taxon>
    </lineage>
</organism>
<feature type="region of interest" description="Disordered" evidence="1">
    <location>
        <begin position="116"/>
        <end position="138"/>
    </location>
</feature>
<evidence type="ECO:0000256" key="1">
    <source>
        <dbReference type="SAM" id="MobiDB-lite"/>
    </source>
</evidence>
<name>A0A1T4SYE4_9HYPH</name>
<dbReference type="RefSeq" id="WP_085937043.1">
    <property type="nucleotide sequence ID" value="NZ_FUWJ01000011.1"/>
</dbReference>
<proteinExistence type="predicted"/>
<accession>A0A1T4SYE4</accession>
<dbReference type="Proteomes" id="UP000190092">
    <property type="component" value="Unassembled WGS sequence"/>
</dbReference>
<evidence type="ECO:0000313" key="3">
    <source>
        <dbReference type="EMBL" id="SKA33260.1"/>
    </source>
</evidence>
<gene>
    <name evidence="3" type="ORF">SAMN02745126_05299</name>
</gene>
<evidence type="ECO:0000313" key="4">
    <source>
        <dbReference type="Proteomes" id="UP000190092"/>
    </source>
</evidence>
<keyword evidence="4" id="KW-1185">Reference proteome</keyword>
<dbReference type="InterPro" id="IPR014914">
    <property type="entry name" value="RES_dom"/>
</dbReference>
<dbReference type="AlphaFoldDB" id="A0A1T4SYE4"/>
<reference evidence="4" key="1">
    <citation type="submission" date="2017-02" db="EMBL/GenBank/DDBJ databases">
        <authorList>
            <person name="Varghese N."/>
            <person name="Submissions S."/>
        </authorList>
    </citation>
    <scope>NUCLEOTIDE SEQUENCE [LARGE SCALE GENOMIC DNA]</scope>
    <source>
        <strain evidence="4">ATCC 27094</strain>
    </source>
</reference>
<dbReference type="EMBL" id="FUWJ01000011">
    <property type="protein sequence ID" value="SKA33260.1"/>
    <property type="molecule type" value="Genomic_DNA"/>
</dbReference>
<protein>
    <submittedName>
        <fullName evidence="3">RES domain-containing protein</fullName>
    </submittedName>
</protein>
<evidence type="ECO:0000259" key="2">
    <source>
        <dbReference type="SMART" id="SM00953"/>
    </source>
</evidence>
<dbReference type="SMART" id="SM00953">
    <property type="entry name" value="RES"/>
    <property type="match status" value="1"/>
</dbReference>
<feature type="domain" description="RES" evidence="2">
    <location>
        <begin position="226"/>
        <end position="383"/>
    </location>
</feature>
<dbReference type="OrthoDB" id="1425103at2"/>
<dbReference type="Pfam" id="PF08808">
    <property type="entry name" value="RES"/>
    <property type="match status" value="1"/>
</dbReference>